<accession>A0A4Y4C7N9</accession>
<gene>
    <name evidence="1" type="ORF">CVA01_27680</name>
</gene>
<name>A0A4Y4C7N9_9CORY</name>
<evidence type="ECO:0000313" key="1">
    <source>
        <dbReference type="EMBL" id="GEC87454.1"/>
    </source>
</evidence>
<evidence type="ECO:0000313" key="2">
    <source>
        <dbReference type="Proteomes" id="UP000319986"/>
    </source>
</evidence>
<protein>
    <submittedName>
        <fullName evidence="1">Uncharacterized protein</fullName>
    </submittedName>
</protein>
<reference evidence="1 2" key="1">
    <citation type="submission" date="2019-06" db="EMBL/GenBank/DDBJ databases">
        <title>Whole genome shotgun sequence of Corynebacterium variabile NBRC 15286.</title>
        <authorList>
            <person name="Hosoyama A."/>
            <person name="Uohara A."/>
            <person name="Ohji S."/>
            <person name="Ichikawa N."/>
        </authorList>
    </citation>
    <scope>NUCLEOTIDE SEQUENCE [LARGE SCALE GENOMIC DNA]</scope>
    <source>
        <strain evidence="1 2">NBRC 15286</strain>
    </source>
</reference>
<dbReference type="AlphaFoldDB" id="A0A4Y4C7N9"/>
<sequence>MKKRADAMGALIRSGIDPDAAARIAGIDGVKFIGGRPITLKFDES</sequence>
<comment type="caution">
    <text evidence="1">The sequence shown here is derived from an EMBL/GenBank/DDBJ whole genome shotgun (WGS) entry which is preliminary data.</text>
</comment>
<dbReference type="EMBL" id="BJNT01000026">
    <property type="protein sequence ID" value="GEC87454.1"/>
    <property type="molecule type" value="Genomic_DNA"/>
</dbReference>
<dbReference type="Proteomes" id="UP000319986">
    <property type="component" value="Unassembled WGS sequence"/>
</dbReference>
<proteinExistence type="predicted"/>
<organism evidence="1 2">
    <name type="scientific">Corynebacterium variabile</name>
    <dbReference type="NCBI Taxonomy" id="1727"/>
    <lineage>
        <taxon>Bacteria</taxon>
        <taxon>Bacillati</taxon>
        <taxon>Actinomycetota</taxon>
        <taxon>Actinomycetes</taxon>
        <taxon>Mycobacteriales</taxon>
        <taxon>Corynebacteriaceae</taxon>
        <taxon>Corynebacterium</taxon>
    </lineage>
</organism>